<reference evidence="1 2" key="1">
    <citation type="submission" date="2018-02" db="EMBL/GenBank/DDBJ databases">
        <title>8 Nocardia nova and 1 Nocardia cyriacigeorgica strain used for evolution to TMP-SMX.</title>
        <authorList>
            <person name="Mehta H."/>
            <person name="Weng J."/>
            <person name="Shamoo Y."/>
        </authorList>
    </citation>
    <scope>NUCLEOTIDE SEQUENCE [LARGE SCALE GENOMIC DNA]</scope>
    <source>
        <strain evidence="1 2">MDA3139</strain>
    </source>
</reference>
<evidence type="ECO:0000313" key="1">
    <source>
        <dbReference type="EMBL" id="PPJ38339.1"/>
    </source>
</evidence>
<dbReference type="EMBL" id="PSZC01000006">
    <property type="protein sequence ID" value="PPJ38339.1"/>
    <property type="molecule type" value="Genomic_DNA"/>
</dbReference>
<protein>
    <submittedName>
        <fullName evidence="1">Uncharacterized protein</fullName>
    </submittedName>
</protein>
<dbReference type="Proteomes" id="UP000239874">
    <property type="component" value="Unassembled WGS sequence"/>
</dbReference>
<sequence>MLQPMADRWTSADLARLPDNGIRYEVLNGQRIVNGAPKPRHQESLTWLPNPLTSAMPQDRMVKPIELVQRAAAGVAVTLHAPFEFTVDPKILLR</sequence>
<gene>
    <name evidence="1" type="ORF">C5E45_10860</name>
</gene>
<dbReference type="AlphaFoldDB" id="A0A2S6AT20"/>
<dbReference type="InterPro" id="IPR012296">
    <property type="entry name" value="Nuclease_put_TT1808"/>
</dbReference>
<organism evidence="1 2">
    <name type="scientific">Nocardia nova</name>
    <dbReference type="NCBI Taxonomy" id="37330"/>
    <lineage>
        <taxon>Bacteria</taxon>
        <taxon>Bacillati</taxon>
        <taxon>Actinomycetota</taxon>
        <taxon>Actinomycetes</taxon>
        <taxon>Mycobacteriales</taxon>
        <taxon>Nocardiaceae</taxon>
        <taxon>Nocardia</taxon>
    </lineage>
</organism>
<proteinExistence type="predicted"/>
<accession>A0A2S6AT20</accession>
<dbReference type="Gene3D" id="3.90.1570.10">
    <property type="entry name" value="tt1808, chain A"/>
    <property type="match status" value="1"/>
</dbReference>
<name>A0A2S6AT20_9NOCA</name>
<evidence type="ECO:0000313" key="2">
    <source>
        <dbReference type="Proteomes" id="UP000239874"/>
    </source>
</evidence>
<comment type="caution">
    <text evidence="1">The sequence shown here is derived from an EMBL/GenBank/DDBJ whole genome shotgun (WGS) entry which is preliminary data.</text>
</comment>